<accession>A0A744JSU9</accession>
<name>A0A744JSU9_SALER</name>
<feature type="compositionally biased region" description="Basic and acidic residues" evidence="1">
    <location>
        <begin position="385"/>
        <end position="400"/>
    </location>
</feature>
<reference evidence="2" key="2">
    <citation type="submission" date="2020-02" db="EMBL/GenBank/DDBJ databases">
        <authorList>
            <consortium name="NCBI Pathogen Detection Project"/>
        </authorList>
    </citation>
    <scope>NUCLEOTIDE SEQUENCE</scope>
    <source>
        <strain evidence="2">MA.AU149 SUB-73</strain>
    </source>
</reference>
<dbReference type="InterPro" id="IPR006944">
    <property type="entry name" value="Phage/GTA_portal"/>
</dbReference>
<dbReference type="InterPro" id="IPR006427">
    <property type="entry name" value="Portal_HK97"/>
</dbReference>
<dbReference type="EMBL" id="DAAURV010000007">
    <property type="protein sequence ID" value="HAF2593087.1"/>
    <property type="molecule type" value="Genomic_DNA"/>
</dbReference>
<proteinExistence type="predicted"/>
<organism evidence="2">
    <name type="scientific">Salmonella enterica</name>
    <name type="common">Salmonella choleraesuis</name>
    <dbReference type="NCBI Taxonomy" id="28901"/>
    <lineage>
        <taxon>Bacteria</taxon>
        <taxon>Pseudomonadati</taxon>
        <taxon>Pseudomonadota</taxon>
        <taxon>Gammaproteobacteria</taxon>
        <taxon>Enterobacterales</taxon>
        <taxon>Enterobacteriaceae</taxon>
        <taxon>Salmonella</taxon>
    </lineage>
</organism>
<comment type="caution">
    <text evidence="2">The sequence shown here is derived from an EMBL/GenBank/DDBJ whole genome shotgun (WGS) entry which is preliminary data.</text>
</comment>
<dbReference type="Pfam" id="PF04860">
    <property type="entry name" value="Phage_portal"/>
    <property type="match status" value="1"/>
</dbReference>
<evidence type="ECO:0000313" key="2">
    <source>
        <dbReference type="EMBL" id="HAF2593087.1"/>
    </source>
</evidence>
<feature type="region of interest" description="Disordered" evidence="1">
    <location>
        <begin position="380"/>
        <end position="400"/>
    </location>
</feature>
<evidence type="ECO:0000256" key="1">
    <source>
        <dbReference type="SAM" id="MobiDB-lite"/>
    </source>
</evidence>
<sequence length="400" mass="44946">MRFWPFGKREESRSMTIEEAYALLGAANTNSGEVVNPSTAESLPAVMNAVTAISEAVATMPCYLYSMKGGVKQRIDGAEVSNLVDYQPNDWQTPFQFKRSIMRQCLLTGNAYAVIEWGRNGQPKALIPVPSRSVVLRRSKARQFAYDVTWPDGTMKTYLPGEVFHMRHMSDDGWLGRSPITVCREAVGLGLAQQRHGGAMMQNGMMASGVITSPVWFDEAKGKKALENLERYKGAKNAGKTPILEGGMKFENLGMSNQDAEWIASRTFTIGDIARIFNISPIFLQDYSHSNYNNFTEATRAFLTQTLRPWLTNFEQQLKKSLFLSNAELFEFDTYDLLRANPKERYESYGVAIKSGFMNPNEARAREGMSPYAGGEEFSQAWKQVSDKNEEEKKDNGETK</sequence>
<dbReference type="AlphaFoldDB" id="A0A744JSU9"/>
<gene>
    <name evidence="2" type="ORF">G8N62_002175</name>
</gene>
<dbReference type="NCBIfam" id="TIGR01537">
    <property type="entry name" value="portal_HK97"/>
    <property type="match status" value="1"/>
</dbReference>
<protein>
    <submittedName>
        <fullName evidence="2">Phage portal protein</fullName>
    </submittedName>
</protein>
<reference evidence="2" key="1">
    <citation type="journal article" date="2018" name="Genome Biol.">
        <title>SKESA: strategic k-mer extension for scrupulous assemblies.</title>
        <authorList>
            <person name="Souvorov A."/>
            <person name="Agarwala R."/>
            <person name="Lipman D.J."/>
        </authorList>
    </citation>
    <scope>NUCLEOTIDE SEQUENCE</scope>
    <source>
        <strain evidence="2">MA.AU149 SUB-73</strain>
    </source>
</reference>